<comment type="subcellular location">
    <subcellularLocation>
        <location evidence="13">Cytoplasm</location>
    </subcellularLocation>
</comment>
<comment type="catalytic activity">
    <reaction evidence="12 13">
        <text>Endonucleolytic cleavage at a junction such as a reciprocal single-stranded crossover between two homologous DNA duplexes (Holliday junction).</text>
        <dbReference type="EC" id="3.1.21.10"/>
    </reaction>
</comment>
<dbReference type="InterPro" id="IPR002176">
    <property type="entry name" value="X-over_junc_endoDNase_RuvC"/>
</dbReference>
<dbReference type="HAMAP" id="MF_00034">
    <property type="entry name" value="RuvC"/>
    <property type="match status" value="1"/>
</dbReference>
<keyword evidence="3 13" id="KW-0540">Nuclease</keyword>
<evidence type="ECO:0000256" key="13">
    <source>
        <dbReference type="HAMAP-Rule" id="MF_00034"/>
    </source>
</evidence>
<evidence type="ECO:0000256" key="7">
    <source>
        <dbReference type="ARBA" id="ARBA00022801"/>
    </source>
</evidence>
<evidence type="ECO:0000256" key="1">
    <source>
        <dbReference type="ARBA" id="ARBA00009518"/>
    </source>
</evidence>
<dbReference type="FunFam" id="3.30.420.10:FF:000002">
    <property type="entry name" value="Crossover junction endodeoxyribonuclease RuvC"/>
    <property type="match status" value="1"/>
</dbReference>
<evidence type="ECO:0000256" key="12">
    <source>
        <dbReference type="ARBA" id="ARBA00029354"/>
    </source>
</evidence>
<dbReference type="GO" id="GO:0006281">
    <property type="term" value="P:DNA repair"/>
    <property type="evidence" value="ECO:0007669"/>
    <property type="project" value="UniProtKB-UniRule"/>
</dbReference>
<feature type="binding site" evidence="13">
    <location>
        <position position="67"/>
    </location>
    <ligand>
        <name>Mg(2+)</name>
        <dbReference type="ChEBI" id="CHEBI:18420"/>
        <label>2</label>
    </ligand>
</feature>
<evidence type="ECO:0000256" key="4">
    <source>
        <dbReference type="ARBA" id="ARBA00022723"/>
    </source>
</evidence>
<dbReference type="PRINTS" id="PR00696">
    <property type="entry name" value="RSOLVASERUVC"/>
</dbReference>
<dbReference type="GO" id="GO:0008821">
    <property type="term" value="F:crossover junction DNA endonuclease activity"/>
    <property type="evidence" value="ECO:0007669"/>
    <property type="project" value="UniProtKB-UniRule"/>
</dbReference>
<keyword evidence="11 13" id="KW-0234">DNA repair</keyword>
<keyword evidence="9 13" id="KW-0238">DNA-binding</keyword>
<protein>
    <recommendedName>
        <fullName evidence="13 14">Crossover junction endodeoxyribonuclease RuvC</fullName>
        <ecNumber evidence="13 14">3.1.21.10</ecNumber>
    </recommendedName>
    <alternativeName>
        <fullName evidence="13">Holliday junction nuclease RuvC</fullName>
    </alternativeName>
    <alternativeName>
        <fullName evidence="13">Holliday junction resolvase RuvC</fullName>
    </alternativeName>
</protein>
<dbReference type="GO" id="GO:0005737">
    <property type="term" value="C:cytoplasm"/>
    <property type="evidence" value="ECO:0007669"/>
    <property type="project" value="UniProtKB-SubCell"/>
</dbReference>
<keyword evidence="10 13" id="KW-0233">DNA recombination</keyword>
<evidence type="ECO:0000256" key="3">
    <source>
        <dbReference type="ARBA" id="ARBA00022722"/>
    </source>
</evidence>
<accession>A0A110B4L5</accession>
<dbReference type="OrthoDB" id="9805499at2"/>
<feature type="active site" evidence="13">
    <location>
        <position position="139"/>
    </location>
</feature>
<evidence type="ECO:0000313" key="16">
    <source>
        <dbReference type="Proteomes" id="UP000218890"/>
    </source>
</evidence>
<dbReference type="EC" id="3.1.21.10" evidence="13 14"/>
<dbReference type="GO" id="GO:0003677">
    <property type="term" value="F:DNA binding"/>
    <property type="evidence" value="ECO:0007669"/>
    <property type="project" value="UniProtKB-KW"/>
</dbReference>
<dbReference type="InterPro" id="IPR020563">
    <property type="entry name" value="X-over_junc_endoDNase_Mg_BS"/>
</dbReference>
<keyword evidence="4 13" id="KW-0479">Metal-binding</keyword>
<keyword evidence="5 13" id="KW-0255">Endonuclease</keyword>
<dbReference type="SUPFAM" id="SSF53098">
    <property type="entry name" value="Ribonuclease H-like"/>
    <property type="match status" value="1"/>
</dbReference>
<dbReference type="NCBIfam" id="TIGR00228">
    <property type="entry name" value="ruvC"/>
    <property type="match status" value="1"/>
</dbReference>
<dbReference type="AlphaFoldDB" id="A0A110B4L5"/>
<feature type="binding site" evidence="13">
    <location>
        <position position="8"/>
    </location>
    <ligand>
        <name>Mg(2+)</name>
        <dbReference type="ChEBI" id="CHEBI:18420"/>
        <label>1</label>
    </ligand>
</feature>
<keyword evidence="16" id="KW-1185">Reference proteome</keyword>
<keyword evidence="8 13" id="KW-0460">Magnesium</keyword>
<dbReference type="Gene3D" id="3.30.420.10">
    <property type="entry name" value="Ribonuclease H-like superfamily/Ribonuclease H"/>
    <property type="match status" value="1"/>
</dbReference>
<name>A0A110B4L5_HALHR</name>
<dbReference type="RefSeq" id="WP_096407383.1">
    <property type="nucleotide sequence ID" value="NZ_AP017372.2"/>
</dbReference>
<dbReference type="GO" id="GO:0006310">
    <property type="term" value="P:DNA recombination"/>
    <property type="evidence" value="ECO:0007669"/>
    <property type="project" value="UniProtKB-UniRule"/>
</dbReference>
<keyword evidence="6 13" id="KW-0227">DNA damage</keyword>
<dbReference type="InterPro" id="IPR012337">
    <property type="entry name" value="RNaseH-like_sf"/>
</dbReference>
<feature type="active site" evidence="13">
    <location>
        <position position="67"/>
    </location>
</feature>
<evidence type="ECO:0000256" key="11">
    <source>
        <dbReference type="ARBA" id="ARBA00023204"/>
    </source>
</evidence>
<evidence type="ECO:0000256" key="5">
    <source>
        <dbReference type="ARBA" id="ARBA00022759"/>
    </source>
</evidence>
<dbReference type="KEGG" id="hhk:HH1059_02450"/>
<evidence type="ECO:0000256" key="8">
    <source>
        <dbReference type="ARBA" id="ARBA00022842"/>
    </source>
</evidence>
<dbReference type="Proteomes" id="UP000218890">
    <property type="component" value="Chromosome"/>
</dbReference>
<dbReference type="Pfam" id="PF02075">
    <property type="entry name" value="RuvC"/>
    <property type="match status" value="1"/>
</dbReference>
<dbReference type="InterPro" id="IPR036397">
    <property type="entry name" value="RNaseH_sf"/>
</dbReference>
<sequence>MPRILGIDPGSRVTGYGVIDNYAQCSLVTQGTLRLQRNSSLAARLGEIHRGIEGIIEDHRPDEVALERVFVHRNADTALKLGHARGAAITACVLAELTIAEYTPAQIKQSIVGGGRADKQQIGYMVRALLGLRCQPAEDAADALAAALCHAHHKDSPIARAAAGDIR</sequence>
<proteinExistence type="inferred from homology"/>
<gene>
    <name evidence="13 15" type="primary">ruvC</name>
    <name evidence="15" type="ORF">HH1059_02450</name>
</gene>
<dbReference type="PANTHER" id="PTHR30194:SF3">
    <property type="entry name" value="CROSSOVER JUNCTION ENDODEOXYRIBONUCLEASE RUVC"/>
    <property type="match status" value="1"/>
</dbReference>
<comment type="cofactor">
    <cofactor evidence="13">
        <name>Mg(2+)</name>
        <dbReference type="ChEBI" id="CHEBI:18420"/>
    </cofactor>
    <text evidence="13">Binds 2 Mg(2+) ion per subunit.</text>
</comment>
<comment type="similarity">
    <text evidence="1 13">Belongs to the RuvC family.</text>
</comment>
<organism evidence="15 16">
    <name type="scientific">Halorhodospira halochloris</name>
    <name type="common">Ectothiorhodospira halochloris</name>
    <dbReference type="NCBI Taxonomy" id="1052"/>
    <lineage>
        <taxon>Bacteria</taxon>
        <taxon>Pseudomonadati</taxon>
        <taxon>Pseudomonadota</taxon>
        <taxon>Gammaproteobacteria</taxon>
        <taxon>Chromatiales</taxon>
        <taxon>Ectothiorhodospiraceae</taxon>
        <taxon>Halorhodospira</taxon>
    </lineage>
</organism>
<dbReference type="CDD" id="cd16962">
    <property type="entry name" value="RuvC"/>
    <property type="match status" value="1"/>
</dbReference>
<comment type="function">
    <text evidence="13">The RuvA-RuvB-RuvC complex processes Holliday junction (HJ) DNA during genetic recombination and DNA repair. Endonuclease that resolves HJ intermediates. Cleaves cruciform DNA by making single-stranded nicks across the HJ at symmetrical positions within the homologous arms, yielding a 5'-phosphate and a 3'-hydroxyl group; requires a central core of homology in the junction. The consensus cleavage sequence is 5'-(A/T)TT(C/G)-3'. Cleavage occurs on the 3'-side of the TT dinucleotide at the point of strand exchange. HJ branch migration catalyzed by RuvA-RuvB allows RuvC to scan DNA until it finds its consensus sequence, where it cleaves and resolves the cruciform DNA.</text>
</comment>
<evidence type="ECO:0000313" key="15">
    <source>
        <dbReference type="EMBL" id="BAU56920.1"/>
    </source>
</evidence>
<evidence type="ECO:0000256" key="14">
    <source>
        <dbReference type="NCBIfam" id="TIGR00228"/>
    </source>
</evidence>
<evidence type="ECO:0000256" key="2">
    <source>
        <dbReference type="ARBA" id="ARBA00022490"/>
    </source>
</evidence>
<reference evidence="15" key="1">
    <citation type="submission" date="2016-02" db="EMBL/GenBank/DDBJ databases">
        <title>Halorhodospira halochloris DSM-1059 complete genome, version 2.</title>
        <authorList>
            <person name="Tsukatani Y."/>
        </authorList>
    </citation>
    <scope>NUCLEOTIDE SEQUENCE</scope>
    <source>
        <strain evidence="15">DSM 1059</strain>
    </source>
</reference>
<dbReference type="PROSITE" id="PS01321">
    <property type="entry name" value="RUVC"/>
    <property type="match status" value="1"/>
</dbReference>
<keyword evidence="2 13" id="KW-0963">Cytoplasm</keyword>
<evidence type="ECO:0000256" key="10">
    <source>
        <dbReference type="ARBA" id="ARBA00023172"/>
    </source>
</evidence>
<evidence type="ECO:0000256" key="9">
    <source>
        <dbReference type="ARBA" id="ARBA00023125"/>
    </source>
</evidence>
<feature type="active site" evidence="13">
    <location>
        <position position="8"/>
    </location>
</feature>
<dbReference type="EMBL" id="AP017372">
    <property type="protein sequence ID" value="BAU56920.1"/>
    <property type="molecule type" value="Genomic_DNA"/>
</dbReference>
<comment type="subunit">
    <text evidence="13">Homodimer which binds Holliday junction (HJ) DNA. The HJ becomes 2-fold symmetrical on binding to RuvC with unstacked arms; it has a different conformation from HJ DNA in complex with RuvA. In the full resolvosome a probable DNA-RuvA(4)-RuvB(12)-RuvC(2) complex forms which resolves the HJ.</text>
</comment>
<keyword evidence="7 13" id="KW-0378">Hydrolase</keyword>
<dbReference type="GO" id="GO:0000287">
    <property type="term" value="F:magnesium ion binding"/>
    <property type="evidence" value="ECO:0007669"/>
    <property type="project" value="UniProtKB-UniRule"/>
</dbReference>
<evidence type="ECO:0000256" key="6">
    <source>
        <dbReference type="ARBA" id="ARBA00022763"/>
    </source>
</evidence>
<dbReference type="PANTHER" id="PTHR30194">
    <property type="entry name" value="CROSSOVER JUNCTION ENDODEOXYRIBONUCLEASE RUVC"/>
    <property type="match status" value="1"/>
</dbReference>
<feature type="binding site" evidence="13">
    <location>
        <position position="139"/>
    </location>
    <ligand>
        <name>Mg(2+)</name>
        <dbReference type="ChEBI" id="CHEBI:18420"/>
        <label>1</label>
    </ligand>
</feature>
<dbReference type="GO" id="GO:0048476">
    <property type="term" value="C:Holliday junction resolvase complex"/>
    <property type="evidence" value="ECO:0007669"/>
    <property type="project" value="UniProtKB-UniRule"/>
</dbReference>